<dbReference type="Proteomes" id="UP000515838">
    <property type="component" value="Chromosome"/>
</dbReference>
<evidence type="ECO:0000313" key="3">
    <source>
        <dbReference type="EMBL" id="QNN78859.1"/>
    </source>
</evidence>
<dbReference type="RefSeq" id="WP_187574159.1">
    <property type="nucleotide sequence ID" value="NZ_CP060731.1"/>
</dbReference>
<evidence type="ECO:0000256" key="1">
    <source>
        <dbReference type="SAM" id="MobiDB-lite"/>
    </source>
</evidence>
<dbReference type="GeneID" id="81470404"/>
<name>A0A7G9TFI4_PSEMX</name>
<evidence type="ECO:0008006" key="5">
    <source>
        <dbReference type="Google" id="ProtNLM"/>
    </source>
</evidence>
<dbReference type="AlphaFoldDB" id="A0A7G9TFI4"/>
<evidence type="ECO:0000256" key="2">
    <source>
        <dbReference type="SAM" id="Phobius"/>
    </source>
</evidence>
<organism evidence="3 4">
    <name type="scientific">Pseudoxanthomonas mexicana</name>
    <dbReference type="NCBI Taxonomy" id="128785"/>
    <lineage>
        <taxon>Bacteria</taxon>
        <taxon>Pseudomonadati</taxon>
        <taxon>Pseudomonadota</taxon>
        <taxon>Gammaproteobacteria</taxon>
        <taxon>Lysobacterales</taxon>
        <taxon>Lysobacteraceae</taxon>
        <taxon>Pseudoxanthomonas</taxon>
    </lineage>
</organism>
<gene>
    <name evidence="3" type="ORF">IAE60_05460</name>
</gene>
<protein>
    <recommendedName>
        <fullName evidence="5">Transmembrane protein</fullName>
    </recommendedName>
</protein>
<feature type="compositionally biased region" description="Basic residues" evidence="1">
    <location>
        <begin position="85"/>
        <end position="96"/>
    </location>
</feature>
<proteinExistence type="predicted"/>
<feature type="transmembrane region" description="Helical" evidence="2">
    <location>
        <begin position="24"/>
        <end position="42"/>
    </location>
</feature>
<accession>A0A7G9TFI4</accession>
<keyword evidence="2" id="KW-1133">Transmembrane helix</keyword>
<reference evidence="3 4" key="1">
    <citation type="submission" date="2020-08" db="EMBL/GenBank/DDBJ databases">
        <title>Streptomycin Non-resistant strain, P. mexicana.</title>
        <authorList>
            <person name="Ganesh-Kumar S."/>
            <person name="Zhe T."/>
            <person name="Yu Z."/>
            <person name="Min Y."/>
        </authorList>
    </citation>
    <scope>NUCLEOTIDE SEQUENCE [LARGE SCALE GENOMIC DNA]</scope>
    <source>
        <strain evidence="3 4">GTZY2</strain>
    </source>
</reference>
<feature type="region of interest" description="Disordered" evidence="1">
    <location>
        <begin position="85"/>
        <end position="105"/>
    </location>
</feature>
<keyword evidence="2" id="KW-0472">Membrane</keyword>
<dbReference type="EMBL" id="CP060731">
    <property type="protein sequence ID" value="QNN78859.1"/>
    <property type="molecule type" value="Genomic_DNA"/>
</dbReference>
<keyword evidence="2" id="KW-0812">Transmembrane</keyword>
<sequence>MSAASFDFSSPASQDRPDAGLDRALRRVVLAGLALVLLVPLARASTDALGWLPLWLVGMPVAAWWALHRFRVPTVLRRVRPAAARRRAPQARRLRTRGTGPARAA</sequence>
<evidence type="ECO:0000313" key="4">
    <source>
        <dbReference type="Proteomes" id="UP000515838"/>
    </source>
</evidence>
<feature type="transmembrane region" description="Helical" evidence="2">
    <location>
        <begin position="48"/>
        <end position="67"/>
    </location>
</feature>